<gene>
    <name evidence="2" type="ORF">LU297_04115</name>
</gene>
<feature type="transmembrane region" description="Helical" evidence="1">
    <location>
        <begin position="47"/>
        <end position="74"/>
    </location>
</feature>
<name>A0ABY6F6A7_9GAMM</name>
<accession>A0ABY6F6A7</accession>
<proteinExistence type="predicted"/>
<feature type="transmembrane region" description="Helical" evidence="1">
    <location>
        <begin position="123"/>
        <end position="144"/>
    </location>
</feature>
<sequence>MNKERQTPTLEDLDVPKNHELPEDVIPFYGNTHSEQNASALKLAYDILTLCLLVVDLILIATDSILMSAFMQYISTWLGFGVFLENYATNHHTIIATIGGFFTLFWITDLLVRWLLAIIKRTYYRWFFFPFVHWYEVLGCFPVLRALRLLRAAVIIRRLHRMGIQIIPTRWLNSAKFYYHVILEELSDRVILTAIDNLREQLGRSGSHGQMIHRTISQNRQAIESAILSLLRNELTPRLQAALLADEGEKLAQDIGKAVENALSETPELRRYLKLIPIAGGMIESQITNVGKHIGTSVTQAINAHLFHDETLDGLMTSIAHGVANIDTSRPEVQHLVSEVVEDAISTFEEQVKNQQWKHSQQLPL</sequence>
<evidence type="ECO:0000256" key="1">
    <source>
        <dbReference type="SAM" id="Phobius"/>
    </source>
</evidence>
<keyword evidence="1" id="KW-0812">Transmembrane</keyword>
<feature type="transmembrane region" description="Helical" evidence="1">
    <location>
        <begin position="94"/>
        <end position="116"/>
    </location>
</feature>
<dbReference type="EMBL" id="CP089977">
    <property type="protein sequence ID" value="UXZ05634.1"/>
    <property type="molecule type" value="Genomic_DNA"/>
</dbReference>
<evidence type="ECO:0008006" key="4">
    <source>
        <dbReference type="Google" id="ProtNLM"/>
    </source>
</evidence>
<evidence type="ECO:0000313" key="3">
    <source>
        <dbReference type="Proteomes" id="UP001063782"/>
    </source>
</evidence>
<evidence type="ECO:0000313" key="2">
    <source>
        <dbReference type="EMBL" id="UXZ05634.1"/>
    </source>
</evidence>
<keyword evidence="1" id="KW-0472">Membrane</keyword>
<dbReference type="RefSeq" id="WP_263077145.1">
    <property type="nucleotide sequence ID" value="NZ_CP089977.1"/>
</dbReference>
<keyword evidence="1" id="KW-1133">Transmembrane helix</keyword>
<organism evidence="2 3">
    <name type="scientific">Moraxella nasicaprae</name>
    <dbReference type="NCBI Taxonomy" id="2904122"/>
    <lineage>
        <taxon>Bacteria</taxon>
        <taxon>Pseudomonadati</taxon>
        <taxon>Pseudomonadota</taxon>
        <taxon>Gammaproteobacteria</taxon>
        <taxon>Moraxellales</taxon>
        <taxon>Moraxellaceae</taxon>
        <taxon>Moraxella</taxon>
    </lineage>
</organism>
<reference evidence="2" key="1">
    <citation type="submission" date="2021-12" db="EMBL/GenBank/DDBJ databases">
        <title>taxonomy of Moraxella sp. ZY201224.</title>
        <authorList>
            <person name="Li F."/>
        </authorList>
    </citation>
    <scope>NUCLEOTIDE SEQUENCE</scope>
    <source>
        <strain evidence="2">ZY201224</strain>
    </source>
</reference>
<protein>
    <recommendedName>
        <fullName evidence="4">Preprotein translocase subunit SecA</fullName>
    </recommendedName>
</protein>
<dbReference type="Proteomes" id="UP001063782">
    <property type="component" value="Chromosome"/>
</dbReference>
<keyword evidence="3" id="KW-1185">Reference proteome</keyword>